<dbReference type="Pfam" id="PF06114">
    <property type="entry name" value="Peptidase_M78"/>
    <property type="match status" value="1"/>
</dbReference>
<dbReference type="Proteomes" id="UP001620408">
    <property type="component" value="Unassembled WGS sequence"/>
</dbReference>
<name>A0ABW8K835_9GAMM</name>
<sequence length="343" mass="36807">MNTKTPVVSAKSAYESLAAAGFPKAYVTRLLPDWWDNALFKTSGGAIEFASILRQRLGIDVHFAKNGELEVSGMSTHARFKRRSTTAEGELQVCATLGMALAKLALYCSRIPYTPLPQDPAAVGALIRASIDRNTVSFDALLDFCWSRGLPVLFLKDLPRGSKRIAGMALQVDARPAIVLGYQSSQDARQLFVLAHELAHICLGHVAATGALIDEGLSAVTDALQGADAVPSDAEERQADAFALTLLRNGKAARLGDGARFASAAELAVSALATGKSRGIDVGHLILSYAKDNDDWLMANQALAYLPDNADALTSVRERFIANADLERLTEENRSYLLSVQGF</sequence>
<dbReference type="RefSeq" id="WP_379983329.1">
    <property type="nucleotide sequence ID" value="NZ_JADIKD010000012.1"/>
</dbReference>
<proteinExistence type="predicted"/>
<evidence type="ECO:0000313" key="2">
    <source>
        <dbReference type="EMBL" id="MFK2919044.1"/>
    </source>
</evidence>
<keyword evidence="3" id="KW-1185">Reference proteome</keyword>
<feature type="domain" description="IrrE N-terminal-like" evidence="1">
    <location>
        <begin position="173"/>
        <end position="247"/>
    </location>
</feature>
<reference evidence="2 3" key="1">
    <citation type="submission" date="2020-10" db="EMBL/GenBank/DDBJ databases">
        <title>Phylogeny of dyella-like bacteria.</title>
        <authorList>
            <person name="Fu J."/>
        </authorList>
    </citation>
    <scope>NUCLEOTIDE SEQUENCE [LARGE SCALE GENOMIC DNA]</scope>
    <source>
        <strain evidence="2 3">BB4</strain>
    </source>
</reference>
<evidence type="ECO:0000313" key="3">
    <source>
        <dbReference type="Proteomes" id="UP001620408"/>
    </source>
</evidence>
<dbReference type="InterPro" id="IPR010359">
    <property type="entry name" value="IrrE_HExxH"/>
</dbReference>
<dbReference type="Gene3D" id="1.10.10.2910">
    <property type="match status" value="1"/>
</dbReference>
<comment type="caution">
    <text evidence="2">The sequence shown here is derived from an EMBL/GenBank/DDBJ whole genome shotgun (WGS) entry which is preliminary data.</text>
</comment>
<organism evidence="2 3">
    <name type="scientific">Dyella koreensis</name>
    <dbReference type="NCBI Taxonomy" id="311235"/>
    <lineage>
        <taxon>Bacteria</taxon>
        <taxon>Pseudomonadati</taxon>
        <taxon>Pseudomonadota</taxon>
        <taxon>Gammaproteobacteria</taxon>
        <taxon>Lysobacterales</taxon>
        <taxon>Rhodanobacteraceae</taxon>
        <taxon>Dyella</taxon>
    </lineage>
</organism>
<protein>
    <submittedName>
        <fullName evidence="2">ImmA/IrrE family metallo-endopeptidase</fullName>
    </submittedName>
</protein>
<gene>
    <name evidence="2" type="ORF">ISS97_17370</name>
</gene>
<dbReference type="EMBL" id="JADIKD010000012">
    <property type="protein sequence ID" value="MFK2919044.1"/>
    <property type="molecule type" value="Genomic_DNA"/>
</dbReference>
<accession>A0ABW8K835</accession>
<evidence type="ECO:0000259" key="1">
    <source>
        <dbReference type="Pfam" id="PF06114"/>
    </source>
</evidence>